<accession>C1N6F9</accession>
<organism evidence="2">
    <name type="scientific">Micromonas pusilla (strain CCMP1545)</name>
    <name type="common">Picoplanktonic green alga</name>
    <dbReference type="NCBI Taxonomy" id="564608"/>
    <lineage>
        <taxon>Eukaryota</taxon>
        <taxon>Viridiplantae</taxon>
        <taxon>Chlorophyta</taxon>
        <taxon>Mamiellophyceae</taxon>
        <taxon>Mamiellales</taxon>
        <taxon>Mamiellaceae</taxon>
        <taxon>Micromonas</taxon>
    </lineage>
</organism>
<sequence>MCVLAFVHSDGDGRYIEDPAMRPTNIHVLHAEREVAERARRRGIARHGSALVLREIARRNRGRDVKFTWVMGEDAYADLRGGKWIDGDAFERECAQLVVPRGGETLNPKDDSTRTTLGPNAKVAEGYEAIMDPEVSSTLSRAAIARRRDWNAPVMTGETASHTLPFAWCTPFLKAFYHAKELAAYRKGIRSLCGDTLAYVDSRRLYSLGWPHGVTQDGLLKEEDLENDVEGETCGVWERKKKPE</sequence>
<dbReference type="RefSeq" id="XP_003063525.1">
    <property type="nucleotide sequence ID" value="XM_003063479.1"/>
</dbReference>
<dbReference type="KEGG" id="mpp:MICPUCDRAFT_53271"/>
<evidence type="ECO:0000313" key="1">
    <source>
        <dbReference type="EMBL" id="EEH52661.1"/>
    </source>
</evidence>
<dbReference type="Gene3D" id="3.40.50.620">
    <property type="entry name" value="HUPs"/>
    <property type="match status" value="1"/>
</dbReference>
<keyword evidence="2" id="KW-1185">Reference proteome</keyword>
<dbReference type="AlphaFoldDB" id="C1N6F9"/>
<dbReference type="GeneID" id="9688964"/>
<protein>
    <submittedName>
        <fullName evidence="1">Predicted protein</fullName>
    </submittedName>
</protein>
<evidence type="ECO:0000313" key="2">
    <source>
        <dbReference type="Proteomes" id="UP000001876"/>
    </source>
</evidence>
<dbReference type="EMBL" id="GG663748">
    <property type="protein sequence ID" value="EEH52661.1"/>
    <property type="molecule type" value="Genomic_DNA"/>
</dbReference>
<dbReference type="OrthoDB" id="422187at2759"/>
<name>C1N6F9_MICPC</name>
<dbReference type="Proteomes" id="UP000001876">
    <property type="component" value="Unassembled WGS sequence"/>
</dbReference>
<reference evidence="1 2" key="1">
    <citation type="journal article" date="2009" name="Science">
        <title>Green evolution and dynamic adaptations revealed by genomes of the marine picoeukaryotes Micromonas.</title>
        <authorList>
            <person name="Worden A.Z."/>
            <person name="Lee J.H."/>
            <person name="Mock T."/>
            <person name="Rouze P."/>
            <person name="Simmons M.P."/>
            <person name="Aerts A.L."/>
            <person name="Allen A.E."/>
            <person name="Cuvelier M.L."/>
            <person name="Derelle E."/>
            <person name="Everett M.V."/>
            <person name="Foulon E."/>
            <person name="Grimwood J."/>
            <person name="Gundlach H."/>
            <person name="Henrissat B."/>
            <person name="Napoli C."/>
            <person name="McDonald S.M."/>
            <person name="Parker M.S."/>
            <person name="Rombauts S."/>
            <person name="Salamov A."/>
            <person name="Von Dassow P."/>
            <person name="Badger J.H."/>
            <person name="Coutinho P.M."/>
            <person name="Demir E."/>
            <person name="Dubchak I."/>
            <person name="Gentemann C."/>
            <person name="Eikrem W."/>
            <person name="Gready J.E."/>
            <person name="John U."/>
            <person name="Lanier W."/>
            <person name="Lindquist E.A."/>
            <person name="Lucas S."/>
            <person name="Mayer K.F."/>
            <person name="Moreau H."/>
            <person name="Not F."/>
            <person name="Otillar R."/>
            <person name="Panaud O."/>
            <person name="Pangilinan J."/>
            <person name="Paulsen I."/>
            <person name="Piegu B."/>
            <person name="Poliakov A."/>
            <person name="Robbens S."/>
            <person name="Schmutz J."/>
            <person name="Toulza E."/>
            <person name="Wyss T."/>
            <person name="Zelensky A."/>
            <person name="Zhou K."/>
            <person name="Armbrust E.V."/>
            <person name="Bhattacharya D."/>
            <person name="Goodenough U.W."/>
            <person name="Van de Peer Y."/>
            <person name="Grigoriev I.V."/>
        </authorList>
    </citation>
    <scope>NUCLEOTIDE SEQUENCE [LARGE SCALE GENOMIC DNA]</scope>
    <source>
        <strain evidence="1 2">CCMP1545</strain>
    </source>
</reference>
<proteinExistence type="predicted"/>
<dbReference type="InterPro" id="IPR014729">
    <property type="entry name" value="Rossmann-like_a/b/a_fold"/>
</dbReference>
<gene>
    <name evidence="1" type="ORF">MICPUCDRAFT_53271</name>
</gene>